<protein>
    <recommendedName>
        <fullName evidence="5">MD-2-related lipid-recognition domain-containing protein</fullName>
    </recommendedName>
</protein>
<dbReference type="AlphaFoldDB" id="A0A9N9ZWG2"/>
<evidence type="ECO:0008006" key="5">
    <source>
        <dbReference type="Google" id="ProtNLM"/>
    </source>
</evidence>
<evidence type="ECO:0000313" key="4">
    <source>
        <dbReference type="Proteomes" id="UP001152759"/>
    </source>
</evidence>
<keyword evidence="2" id="KW-0472">Membrane</keyword>
<reference evidence="3" key="1">
    <citation type="submission" date="2021-12" db="EMBL/GenBank/DDBJ databases">
        <authorList>
            <person name="King R."/>
        </authorList>
    </citation>
    <scope>NUCLEOTIDE SEQUENCE</scope>
</reference>
<keyword evidence="1" id="KW-0732">Signal</keyword>
<sequence>MKILREEKGSGVFCRVQAFVFGILLNCSLFLAAGRGPTQLRKALTVDYFENCEQKVYPVRTNFSFARNGSLIIINGEEIIERDSKDIISILFRIEKCKDKSNPDTCEYYTTWKFDNFCGLKVMPFYSLVMEAHTPPMTCPLKKGRYAVKDAKIESGLVAQFLGRGESSRVLWKYHIVMRENNQPITCINLGFRIVDVRIRH</sequence>
<gene>
    <name evidence="3" type="ORF">BEMITA_LOCUS474</name>
</gene>
<name>A0A9N9ZWG2_BEMTA</name>
<evidence type="ECO:0000313" key="3">
    <source>
        <dbReference type="EMBL" id="CAH0380758.1"/>
    </source>
</evidence>
<dbReference type="Proteomes" id="UP001152759">
    <property type="component" value="Chromosome 1"/>
</dbReference>
<accession>A0A9N9ZWG2</accession>
<evidence type="ECO:0000256" key="2">
    <source>
        <dbReference type="SAM" id="Phobius"/>
    </source>
</evidence>
<dbReference type="InterPro" id="IPR036846">
    <property type="entry name" value="GM2-AP_sf"/>
</dbReference>
<evidence type="ECO:0000256" key="1">
    <source>
        <dbReference type="ARBA" id="ARBA00022729"/>
    </source>
</evidence>
<organism evidence="3 4">
    <name type="scientific">Bemisia tabaci</name>
    <name type="common">Sweetpotato whitefly</name>
    <name type="synonym">Aleurodes tabaci</name>
    <dbReference type="NCBI Taxonomy" id="7038"/>
    <lineage>
        <taxon>Eukaryota</taxon>
        <taxon>Metazoa</taxon>
        <taxon>Ecdysozoa</taxon>
        <taxon>Arthropoda</taxon>
        <taxon>Hexapoda</taxon>
        <taxon>Insecta</taxon>
        <taxon>Pterygota</taxon>
        <taxon>Neoptera</taxon>
        <taxon>Paraneoptera</taxon>
        <taxon>Hemiptera</taxon>
        <taxon>Sternorrhyncha</taxon>
        <taxon>Aleyrodoidea</taxon>
        <taxon>Aleyrodidae</taxon>
        <taxon>Aleyrodinae</taxon>
        <taxon>Bemisia</taxon>
    </lineage>
</organism>
<dbReference type="Gene3D" id="2.70.220.10">
    <property type="entry name" value="Ganglioside GM2 activator"/>
    <property type="match status" value="1"/>
</dbReference>
<proteinExistence type="predicted"/>
<dbReference type="KEGG" id="btab:109038836"/>
<keyword evidence="2" id="KW-1133">Transmembrane helix</keyword>
<feature type="transmembrane region" description="Helical" evidence="2">
    <location>
        <begin position="12"/>
        <end position="33"/>
    </location>
</feature>
<keyword evidence="2" id="KW-0812">Transmembrane</keyword>
<dbReference type="EMBL" id="OU963862">
    <property type="protein sequence ID" value="CAH0380758.1"/>
    <property type="molecule type" value="Genomic_DNA"/>
</dbReference>
<keyword evidence="4" id="KW-1185">Reference proteome</keyword>